<evidence type="ECO:0000313" key="3">
    <source>
        <dbReference type="EMBL" id="KAA9377664.1"/>
    </source>
</evidence>
<feature type="region of interest" description="Disordered" evidence="1">
    <location>
        <begin position="33"/>
        <end position="55"/>
    </location>
</feature>
<evidence type="ECO:0000313" key="4">
    <source>
        <dbReference type="Proteomes" id="UP000327011"/>
    </source>
</evidence>
<accession>A0A5J5K462</accession>
<gene>
    <name evidence="3" type="ORF">F5972_18830</name>
</gene>
<dbReference type="AlphaFoldDB" id="A0A5J5K462"/>
<keyword evidence="4" id="KW-1185">Reference proteome</keyword>
<sequence>MIFPRTFTRPVPGVVAALAATCALAACTAQPGGTGGNASGDTAGTSAAASSTEPAAMTPEAYRSALAAARRPAGTALAAIVKARTFKSLHQRIGRAESALESAVARLGALRPPGDVAPEHADYVAALRALNGRLGALDEDVSSHALCNGTAVLAKLGASGDFKSFRASADDLAKAGDYPVVPLKPPARHTRRLGNGTVLLSAIRGGRGALTVKNGGSHDGVVTLVRGGRKAVSVYVRKGANAKLANVKDGTYRVYFTTGADYDRGARAFTRDCGFSKFDDPLRFRTVYSAGRVSWDNWTLTLNTVFGGNASTSDVDPDAFPV</sequence>
<comment type="caution">
    <text evidence="3">The sequence shown here is derived from an EMBL/GenBank/DDBJ whole genome shotgun (WGS) entry which is preliminary data.</text>
</comment>
<organism evidence="3 4">
    <name type="scientific">Microbispora cellulosiformans</name>
    <dbReference type="NCBI Taxonomy" id="2614688"/>
    <lineage>
        <taxon>Bacteria</taxon>
        <taxon>Bacillati</taxon>
        <taxon>Actinomycetota</taxon>
        <taxon>Actinomycetes</taxon>
        <taxon>Streptosporangiales</taxon>
        <taxon>Streptosporangiaceae</taxon>
        <taxon>Microbispora</taxon>
    </lineage>
</organism>
<name>A0A5J5K462_9ACTN</name>
<keyword evidence="2" id="KW-0732">Signal</keyword>
<feature type="chain" id="PRO_5023829473" evidence="2">
    <location>
        <begin position="26"/>
        <end position="322"/>
    </location>
</feature>
<dbReference type="PROSITE" id="PS51257">
    <property type="entry name" value="PROKAR_LIPOPROTEIN"/>
    <property type="match status" value="1"/>
</dbReference>
<proteinExistence type="predicted"/>
<dbReference type="EMBL" id="VYTZ01000006">
    <property type="protein sequence ID" value="KAA9377664.1"/>
    <property type="molecule type" value="Genomic_DNA"/>
</dbReference>
<evidence type="ECO:0000256" key="1">
    <source>
        <dbReference type="SAM" id="MobiDB-lite"/>
    </source>
</evidence>
<protein>
    <submittedName>
        <fullName evidence="3">Uncharacterized protein</fullName>
    </submittedName>
</protein>
<dbReference type="Proteomes" id="UP000327011">
    <property type="component" value="Unassembled WGS sequence"/>
</dbReference>
<evidence type="ECO:0000256" key="2">
    <source>
        <dbReference type="SAM" id="SignalP"/>
    </source>
</evidence>
<dbReference type="RefSeq" id="WP_150934855.1">
    <property type="nucleotide sequence ID" value="NZ_VYTZ01000006.1"/>
</dbReference>
<feature type="compositionally biased region" description="Low complexity" evidence="1">
    <location>
        <begin position="39"/>
        <end position="55"/>
    </location>
</feature>
<feature type="signal peptide" evidence="2">
    <location>
        <begin position="1"/>
        <end position="25"/>
    </location>
</feature>
<reference evidence="3 4" key="1">
    <citation type="submission" date="2019-09" db="EMBL/GenBank/DDBJ databases">
        <title>Screening of Novel Bioactive Compounds from Soil-Associated.</title>
        <authorList>
            <person name="Gong X."/>
        </authorList>
    </citation>
    <scope>NUCLEOTIDE SEQUENCE [LARGE SCALE GENOMIC DNA]</scope>
    <source>
        <strain evidence="3 4">Gxj-6</strain>
    </source>
</reference>